<reference evidence="1 2" key="1">
    <citation type="submission" date="2024-03" db="EMBL/GenBank/DDBJ databases">
        <title>Aureococcus anophagefferens CCMP1851 and Kratosvirus quantuckense: Draft genome of a second virus-susceptible host strain in the model system.</title>
        <authorList>
            <person name="Chase E."/>
            <person name="Truchon A.R."/>
            <person name="Schepens W."/>
            <person name="Wilhelm S.W."/>
        </authorList>
    </citation>
    <scope>NUCLEOTIDE SEQUENCE [LARGE SCALE GENOMIC DNA]</scope>
    <source>
        <strain evidence="1 2">CCMP1851</strain>
    </source>
</reference>
<proteinExistence type="predicted"/>
<gene>
    <name evidence="1" type="ORF">SO694_00038215</name>
</gene>
<keyword evidence="2" id="KW-1185">Reference proteome</keyword>
<organism evidence="1 2">
    <name type="scientific">Aureococcus anophagefferens</name>
    <name type="common">Harmful bloom alga</name>
    <dbReference type="NCBI Taxonomy" id="44056"/>
    <lineage>
        <taxon>Eukaryota</taxon>
        <taxon>Sar</taxon>
        <taxon>Stramenopiles</taxon>
        <taxon>Ochrophyta</taxon>
        <taxon>Pelagophyceae</taxon>
        <taxon>Pelagomonadales</taxon>
        <taxon>Pelagomonadaceae</taxon>
        <taxon>Aureococcus</taxon>
    </lineage>
</organism>
<sequence length="351" mass="39192">MVLLARPETVNASEYELLMQYGQPRTASTFDFMVVCVLAHLSHGLGSPGGYRKKVSCGFEPKGISGPRFAALAAEHPGEVRVGKAHQVFDLGAPPDGAPVPEALYFVSSRQEDVAAELAALPFPERGALGGVQAYDEFVELGLASIRRNFRAVFPDVSDEQFLMVREYMAHWDVLRQCCGGQAARSVVAQLHGLKTRKRSWQLDRPHCELYDLDVVEEALFNTTIWRWNFAAAGQGFWRDKEAQMRRGMCCFGNAEMHNGGYFNPKEGVQEYLRAHGDPRDHKIDVKAACSHRNYQSDYVEPIHVDCPARPGFPPCRGPRVAQPLGWDDWPPSLPPVNHLDIHPPGPHRPR</sequence>
<evidence type="ECO:0000313" key="1">
    <source>
        <dbReference type="EMBL" id="KAK7233242.1"/>
    </source>
</evidence>
<evidence type="ECO:0000313" key="2">
    <source>
        <dbReference type="Proteomes" id="UP001363151"/>
    </source>
</evidence>
<dbReference type="EMBL" id="JBBJCI010000363">
    <property type="protein sequence ID" value="KAK7233242.1"/>
    <property type="molecule type" value="Genomic_DNA"/>
</dbReference>
<accession>A0ABR1FLZ2</accession>
<protein>
    <submittedName>
        <fullName evidence="1">Uncharacterized protein</fullName>
    </submittedName>
</protein>
<comment type="caution">
    <text evidence="1">The sequence shown here is derived from an EMBL/GenBank/DDBJ whole genome shotgun (WGS) entry which is preliminary data.</text>
</comment>
<name>A0ABR1FLZ2_AURAN</name>
<dbReference type="Proteomes" id="UP001363151">
    <property type="component" value="Unassembled WGS sequence"/>
</dbReference>